<feature type="region of interest" description="Disordered" evidence="1">
    <location>
        <begin position="124"/>
        <end position="186"/>
    </location>
</feature>
<evidence type="ECO:0000313" key="3">
    <source>
        <dbReference type="Proteomes" id="UP001311915"/>
    </source>
</evidence>
<dbReference type="EMBL" id="JAWPEI010000010">
    <property type="protein sequence ID" value="KAK4712764.1"/>
    <property type="molecule type" value="Genomic_DNA"/>
</dbReference>
<sequence length="217" mass="24088">MSNVVIRMTIQNLTHVLAAQVTSDARVQVNPNARKTTSRIRDFKRMNPPTFFGSKVEEDPQGFIDELFKVLHVMGVSPQEKAELAAYQLKDVAQVWSTMLIPSMNISRLMVHAEQIEEQKLNQVGRELKRSRTDDGSSSKNRFEIQGKPRFKKKFSNQGSSSTPRANKDRVSNLKPQGGNSSGSYVKRSTYAKCGKKHDGKCLAGTGVCFGSGKSGH</sequence>
<feature type="compositionally biased region" description="Polar residues" evidence="1">
    <location>
        <begin position="174"/>
        <end position="184"/>
    </location>
</feature>
<protein>
    <recommendedName>
        <fullName evidence="4">Gag-pol polyprotein</fullName>
    </recommendedName>
</protein>
<evidence type="ECO:0008006" key="4">
    <source>
        <dbReference type="Google" id="ProtNLM"/>
    </source>
</evidence>
<comment type="caution">
    <text evidence="2">The sequence shown here is derived from an EMBL/GenBank/DDBJ whole genome shotgun (WGS) entry which is preliminary data.</text>
</comment>
<feature type="compositionally biased region" description="Polar residues" evidence="1">
    <location>
        <begin position="156"/>
        <end position="165"/>
    </location>
</feature>
<dbReference type="AlphaFoldDB" id="A0AAV9KHE9"/>
<proteinExistence type="predicted"/>
<name>A0AAV9KHE9_9SOLN</name>
<gene>
    <name evidence="2" type="ORF">R3W88_018671</name>
</gene>
<keyword evidence="3" id="KW-1185">Reference proteome</keyword>
<dbReference type="Proteomes" id="UP001311915">
    <property type="component" value="Unassembled WGS sequence"/>
</dbReference>
<reference evidence="2 3" key="1">
    <citation type="submission" date="2023-10" db="EMBL/GenBank/DDBJ databases">
        <title>Genome-Wide Identification Analysis in wild type Solanum Pinnatisectum Reveals Some Genes Defensing Phytophthora Infestans.</title>
        <authorList>
            <person name="Sun C."/>
        </authorList>
    </citation>
    <scope>NUCLEOTIDE SEQUENCE [LARGE SCALE GENOMIC DNA]</scope>
    <source>
        <strain evidence="2">LQN</strain>
        <tissue evidence="2">Leaf</tissue>
    </source>
</reference>
<feature type="compositionally biased region" description="Basic and acidic residues" evidence="1">
    <location>
        <begin position="124"/>
        <end position="147"/>
    </location>
</feature>
<accession>A0AAV9KHE9</accession>
<evidence type="ECO:0000313" key="2">
    <source>
        <dbReference type="EMBL" id="KAK4712764.1"/>
    </source>
</evidence>
<evidence type="ECO:0000256" key="1">
    <source>
        <dbReference type="SAM" id="MobiDB-lite"/>
    </source>
</evidence>
<organism evidence="2 3">
    <name type="scientific">Solanum pinnatisectum</name>
    <name type="common">tansyleaf nightshade</name>
    <dbReference type="NCBI Taxonomy" id="50273"/>
    <lineage>
        <taxon>Eukaryota</taxon>
        <taxon>Viridiplantae</taxon>
        <taxon>Streptophyta</taxon>
        <taxon>Embryophyta</taxon>
        <taxon>Tracheophyta</taxon>
        <taxon>Spermatophyta</taxon>
        <taxon>Magnoliopsida</taxon>
        <taxon>eudicotyledons</taxon>
        <taxon>Gunneridae</taxon>
        <taxon>Pentapetalae</taxon>
        <taxon>asterids</taxon>
        <taxon>lamiids</taxon>
        <taxon>Solanales</taxon>
        <taxon>Solanaceae</taxon>
        <taxon>Solanoideae</taxon>
        <taxon>Solaneae</taxon>
        <taxon>Solanum</taxon>
    </lineage>
</organism>